<evidence type="ECO:0000313" key="1">
    <source>
        <dbReference type="EMBL" id="KNY26343.1"/>
    </source>
</evidence>
<evidence type="ECO:0000313" key="2">
    <source>
        <dbReference type="Proteomes" id="UP000036923"/>
    </source>
</evidence>
<dbReference type="RefSeq" id="WP_036941499.1">
    <property type="nucleotide sequence ID" value="NZ_JQKC01000015.1"/>
</dbReference>
<protein>
    <recommendedName>
        <fullName evidence="3">DUF3606 domain-containing protein</fullName>
    </recommendedName>
</protein>
<dbReference type="eggNOG" id="ENOG5030BJB">
    <property type="taxonomic scope" value="Bacteria"/>
</dbReference>
<accession>A0A0L6JKV5</accession>
<reference evidence="2" key="1">
    <citation type="submission" date="2015-07" db="EMBL/GenBank/DDBJ databases">
        <title>Near-Complete Genome Sequence of the Cellulolytic Bacterium Bacteroides (Pseudobacteroides) cellulosolvens ATCC 35603.</title>
        <authorList>
            <person name="Dassa B."/>
            <person name="Utturkar S.M."/>
            <person name="Klingeman D.M."/>
            <person name="Hurt R.A."/>
            <person name="Keller M."/>
            <person name="Xu J."/>
            <person name="Reddy Y.H.K."/>
            <person name="Borovok I."/>
            <person name="Grinberg I.R."/>
            <person name="Lamed R."/>
            <person name="Zhivin O."/>
            <person name="Bayer E.A."/>
            <person name="Brown S.D."/>
        </authorList>
    </citation>
    <scope>NUCLEOTIDE SEQUENCE [LARGE SCALE GENOMIC DNA]</scope>
    <source>
        <strain evidence="2">DSM 2933</strain>
    </source>
</reference>
<dbReference type="AlphaFoldDB" id="A0A0L6JKV5"/>
<name>A0A0L6JKV5_9FIRM</name>
<keyword evidence="2" id="KW-1185">Reference proteome</keyword>
<proteinExistence type="predicted"/>
<gene>
    <name evidence="1" type="ORF">Bccel_1605</name>
</gene>
<dbReference type="EMBL" id="LGTC01000001">
    <property type="protein sequence ID" value="KNY26343.1"/>
    <property type="molecule type" value="Genomic_DNA"/>
</dbReference>
<dbReference type="Proteomes" id="UP000036923">
    <property type="component" value="Unassembled WGS sequence"/>
</dbReference>
<comment type="caution">
    <text evidence="1">The sequence shown here is derived from an EMBL/GenBank/DDBJ whole genome shotgun (WGS) entry which is preliminary data.</text>
</comment>
<evidence type="ECO:0008006" key="3">
    <source>
        <dbReference type="Google" id="ProtNLM"/>
    </source>
</evidence>
<dbReference type="InterPro" id="IPR022037">
    <property type="entry name" value="DUF3606"/>
</dbReference>
<sequence length="59" mass="6646">MPDDKTIRQPLDGKRIDINDPNEVRNWTDILDCTPEELKDAVKAVGTSADAVKDHLEDK</sequence>
<dbReference type="STRING" id="398512.Bccel_1605"/>
<dbReference type="Pfam" id="PF12244">
    <property type="entry name" value="DUF3606"/>
    <property type="match status" value="1"/>
</dbReference>
<dbReference type="OrthoDB" id="1920452at2"/>
<organism evidence="1 2">
    <name type="scientific">Pseudobacteroides cellulosolvens ATCC 35603 = DSM 2933</name>
    <dbReference type="NCBI Taxonomy" id="398512"/>
    <lineage>
        <taxon>Bacteria</taxon>
        <taxon>Bacillati</taxon>
        <taxon>Bacillota</taxon>
        <taxon>Clostridia</taxon>
        <taxon>Eubacteriales</taxon>
        <taxon>Oscillospiraceae</taxon>
        <taxon>Pseudobacteroides</taxon>
    </lineage>
</organism>